<dbReference type="AlphaFoldDB" id="A0A1B1TFH0"/>
<evidence type="ECO:0000256" key="1">
    <source>
        <dbReference type="ARBA" id="ARBA00005254"/>
    </source>
</evidence>
<dbReference type="Gene3D" id="1.10.12.10">
    <property type="entry name" value="Lyase 2-enoyl-coa Hydratase, Chain A, domain 2"/>
    <property type="match status" value="1"/>
</dbReference>
<evidence type="ECO:0000313" key="3">
    <source>
        <dbReference type="EMBL" id="ANV81047.1"/>
    </source>
</evidence>
<dbReference type="CDD" id="cd06558">
    <property type="entry name" value="crotonase-like"/>
    <property type="match status" value="1"/>
</dbReference>
<dbReference type="GO" id="GO:0016853">
    <property type="term" value="F:isomerase activity"/>
    <property type="evidence" value="ECO:0007669"/>
    <property type="project" value="UniProtKB-KW"/>
</dbReference>
<sequence>MKMSDIPPKNKLCQLVIDGNIARINLNRSDVFNALNTELISELISVIKWTSDRSVSRNSSLEDSEGEKFLRVIIFTGEGKHFCAGADINMMRDAGARSVEENRVDSERLDSLFHGLWAHPCFTIGCIQGVALGGGAGLVSCFDYAIAEPRTRIALSEAKLGILPAVIGPYVYRKIGSSNFRRLSMMASKIGSVEAMRIGLIDFVVESSSDFDDRSNIISQEVLTTGPMAVTEAKNLTLVFDRWDGSDEELRNWTLDKTSQMRGSEEGQEGLSSFLERRKPNWSSE</sequence>
<dbReference type="Gene3D" id="3.90.226.10">
    <property type="entry name" value="2-enoyl-CoA Hydratase, Chain A, domain 1"/>
    <property type="match status" value="1"/>
</dbReference>
<dbReference type="InterPro" id="IPR014748">
    <property type="entry name" value="Enoyl-CoA_hydra_C"/>
</dbReference>
<reference evidence="3" key="1">
    <citation type="submission" date="2014-11" db="EMBL/GenBank/DDBJ databases">
        <authorList>
            <person name="Zhu J."/>
            <person name="Qi W."/>
            <person name="Song R."/>
        </authorList>
    </citation>
    <scope>NUCLEOTIDE SEQUENCE</scope>
</reference>
<dbReference type="EMBL" id="KP211919">
    <property type="protein sequence ID" value="ANV81047.1"/>
    <property type="molecule type" value="Genomic_DNA"/>
</dbReference>
<evidence type="ECO:0000256" key="2">
    <source>
        <dbReference type="SAM" id="MobiDB-lite"/>
    </source>
</evidence>
<keyword evidence="3" id="KW-0413">Isomerase</keyword>
<dbReference type="Pfam" id="PF00378">
    <property type="entry name" value="ECH_1"/>
    <property type="match status" value="1"/>
</dbReference>
<reference evidence="3" key="2">
    <citation type="journal article" date="2015" name="ISME J.">
        <title>A new class of marine Euryarchaeota group II from the Mediterranean deep chlorophyll maximum.</title>
        <authorList>
            <person name="Martin-Cuadrado A.B."/>
            <person name="Garcia-Heredia I."/>
            <person name="Molto A.G."/>
            <person name="Lopez-Ubeda R."/>
            <person name="Kimes N."/>
            <person name="Lopez-Garcia P."/>
            <person name="Moreira D."/>
            <person name="Rodriguez-Valera F."/>
        </authorList>
    </citation>
    <scope>NUCLEOTIDE SEQUENCE</scope>
</reference>
<dbReference type="PANTHER" id="PTHR42964:SF1">
    <property type="entry name" value="POLYKETIDE BIOSYNTHESIS ENOYL-COA HYDRATASE PKSH-RELATED"/>
    <property type="match status" value="1"/>
</dbReference>
<proteinExistence type="inferred from homology"/>
<dbReference type="InterPro" id="IPR001753">
    <property type="entry name" value="Enoyl-CoA_hydra/iso"/>
</dbReference>
<organism evidence="3">
    <name type="scientific">uncultured Poseidoniia archaeon</name>
    <dbReference type="NCBI Taxonomy" id="1697135"/>
    <lineage>
        <taxon>Archaea</taxon>
        <taxon>Methanobacteriati</taxon>
        <taxon>Thermoplasmatota</taxon>
        <taxon>Candidatus Poseidoniia</taxon>
        <taxon>environmental samples</taxon>
    </lineage>
</organism>
<feature type="region of interest" description="Disordered" evidence="2">
    <location>
        <begin position="257"/>
        <end position="285"/>
    </location>
</feature>
<protein>
    <submittedName>
        <fullName evidence="3">Enoyl-CoA hydratase/isomerase (LiuC)</fullName>
    </submittedName>
</protein>
<comment type="similarity">
    <text evidence="1">Belongs to the enoyl-CoA hydratase/isomerase family.</text>
</comment>
<dbReference type="SUPFAM" id="SSF52096">
    <property type="entry name" value="ClpP/crotonase"/>
    <property type="match status" value="1"/>
</dbReference>
<dbReference type="InterPro" id="IPR051683">
    <property type="entry name" value="Enoyl-CoA_Hydratase/Isomerase"/>
</dbReference>
<name>A0A1B1TFH0_9ARCH</name>
<accession>A0A1B1TFH0</accession>
<dbReference type="PANTHER" id="PTHR42964">
    <property type="entry name" value="ENOYL-COA HYDRATASE"/>
    <property type="match status" value="1"/>
</dbReference>
<dbReference type="InterPro" id="IPR029045">
    <property type="entry name" value="ClpP/crotonase-like_dom_sf"/>
</dbReference>